<dbReference type="PANTHER" id="PTHR43877">
    <property type="entry name" value="AMINOALKYLPHOSPHONATE N-ACETYLTRANSFERASE-RELATED-RELATED"/>
    <property type="match status" value="1"/>
</dbReference>
<dbReference type="InterPro" id="IPR050832">
    <property type="entry name" value="Bact_Acetyltransf"/>
</dbReference>
<accession>A0A1X6WUX8</accession>
<dbReference type="CDD" id="cd04301">
    <property type="entry name" value="NAT_SF"/>
    <property type="match status" value="1"/>
</dbReference>
<name>A0A1X6WUX8_9MICO</name>
<dbReference type="Pfam" id="PF00583">
    <property type="entry name" value="Acetyltransf_1"/>
    <property type="match status" value="1"/>
</dbReference>
<keyword evidence="5" id="KW-1185">Reference proteome</keyword>
<keyword evidence="2" id="KW-0012">Acyltransferase</keyword>
<keyword evidence="1 4" id="KW-0808">Transferase</keyword>
<dbReference type="EMBL" id="FWFG01000027">
    <property type="protein sequence ID" value="SLM89157.1"/>
    <property type="molecule type" value="Genomic_DNA"/>
</dbReference>
<evidence type="ECO:0000313" key="5">
    <source>
        <dbReference type="Proteomes" id="UP000195981"/>
    </source>
</evidence>
<evidence type="ECO:0000256" key="1">
    <source>
        <dbReference type="ARBA" id="ARBA00022679"/>
    </source>
</evidence>
<reference evidence="4 5" key="1">
    <citation type="submission" date="2017-02" db="EMBL/GenBank/DDBJ databases">
        <authorList>
            <person name="Peterson S.W."/>
        </authorList>
    </citation>
    <scope>NUCLEOTIDE SEQUENCE [LARGE SCALE GENOMIC DNA]</scope>
    <source>
        <strain evidence="4 5">CIP104813</strain>
    </source>
</reference>
<dbReference type="PROSITE" id="PS51186">
    <property type="entry name" value="GNAT"/>
    <property type="match status" value="1"/>
</dbReference>
<dbReference type="InterPro" id="IPR000182">
    <property type="entry name" value="GNAT_dom"/>
</dbReference>
<dbReference type="Pfam" id="PF13312">
    <property type="entry name" value="DUF4081"/>
    <property type="match status" value="1"/>
</dbReference>
<organism evidence="4 5">
    <name type="scientific">Brachybacterium nesterenkovii</name>
    <dbReference type="NCBI Taxonomy" id="47847"/>
    <lineage>
        <taxon>Bacteria</taxon>
        <taxon>Bacillati</taxon>
        <taxon>Actinomycetota</taxon>
        <taxon>Actinomycetes</taxon>
        <taxon>Micrococcales</taxon>
        <taxon>Dermabacteraceae</taxon>
        <taxon>Brachybacterium</taxon>
    </lineage>
</organism>
<dbReference type="InterPro" id="IPR016181">
    <property type="entry name" value="Acyl_CoA_acyltransferase"/>
</dbReference>
<evidence type="ECO:0000259" key="3">
    <source>
        <dbReference type="PROSITE" id="PS51186"/>
    </source>
</evidence>
<protein>
    <submittedName>
        <fullName evidence="4">GCN5-related N-acetyltransferase, FIGfam019367</fullName>
    </submittedName>
</protein>
<dbReference type="InterPro" id="IPR025289">
    <property type="entry name" value="DUF4081"/>
</dbReference>
<dbReference type="SUPFAM" id="SSF55729">
    <property type="entry name" value="Acyl-CoA N-acyltransferases (Nat)"/>
    <property type="match status" value="1"/>
</dbReference>
<gene>
    <name evidence="4" type="ORF">FM110_03125</name>
</gene>
<dbReference type="GO" id="GO:0016747">
    <property type="term" value="F:acyltransferase activity, transferring groups other than amino-acyl groups"/>
    <property type="evidence" value="ECO:0007669"/>
    <property type="project" value="InterPro"/>
</dbReference>
<feature type="domain" description="N-acetyltransferase" evidence="3">
    <location>
        <begin position="140"/>
        <end position="282"/>
    </location>
</feature>
<dbReference type="OrthoDB" id="5241264at2"/>
<dbReference type="Proteomes" id="UP000195981">
    <property type="component" value="Unassembled WGS sequence"/>
</dbReference>
<evidence type="ECO:0000313" key="4">
    <source>
        <dbReference type="EMBL" id="SLM89157.1"/>
    </source>
</evidence>
<proteinExistence type="predicted"/>
<dbReference type="Gene3D" id="3.40.630.30">
    <property type="match status" value="1"/>
</dbReference>
<evidence type="ECO:0000256" key="2">
    <source>
        <dbReference type="ARBA" id="ARBA00023315"/>
    </source>
</evidence>
<dbReference type="AlphaFoldDB" id="A0A1X6WUX8"/>
<sequence length="282" mass="30105">MLRRGPTVRPLRPAALDGALRLALADPLTTTLPGSRLAELRVNPGMLAREFSVLGGDAAPQAVLWGGANAGPVGGAGEDLDVLARSLASRRRTSSSLVGPRAAIERMWPVIALAWGRAREERWSQPLLEAVVAPAVVPEPTLRPARPGEEDAVFPAAVAMFREEVGSDPTAYDGGAGYHRRVAALIREGRTYVVTDEAGEVLFKADVGAGLGDVAQLHGVWVRPDQRGRGLARRAMAAVVEQVRRDHAGRVSLYVNDFNEPARRAYAAAGFRQAGELTTLLF</sequence>
<dbReference type="RefSeq" id="WP_087102566.1">
    <property type="nucleotide sequence ID" value="NZ_FWFG01000027.1"/>
</dbReference>